<keyword evidence="2" id="KW-1185">Reference proteome</keyword>
<dbReference type="InterPro" id="IPR036291">
    <property type="entry name" value="NAD(P)-bd_dom_sf"/>
</dbReference>
<reference evidence="1 2" key="1">
    <citation type="submission" date="2020-08" db="EMBL/GenBank/DDBJ databases">
        <title>A Genomic Blueprint of the Chicken Gut Microbiome.</title>
        <authorList>
            <person name="Gilroy R."/>
            <person name="Ravi A."/>
            <person name="Getino M."/>
            <person name="Pursley I."/>
            <person name="Horton D.L."/>
            <person name="Alikhan N.-F."/>
            <person name="Baker D."/>
            <person name="Gharbi K."/>
            <person name="Hall N."/>
            <person name="Watson M."/>
            <person name="Adriaenssens E.M."/>
            <person name="Foster-Nyarko E."/>
            <person name="Jarju S."/>
            <person name="Secka A."/>
            <person name="Antonio M."/>
            <person name="Oren A."/>
            <person name="Chaudhuri R."/>
            <person name="La Ragione R.M."/>
            <person name="Hildebrand F."/>
            <person name="Pallen M.J."/>
        </authorList>
    </citation>
    <scope>NUCLEOTIDE SEQUENCE [LARGE SCALE GENOMIC DNA]</scope>
    <source>
        <strain evidence="1 2">Sa1YVA6</strain>
    </source>
</reference>
<dbReference type="Gene3D" id="3.40.50.720">
    <property type="entry name" value="NAD(P)-binding Rossmann-like Domain"/>
    <property type="match status" value="1"/>
</dbReference>
<gene>
    <name evidence="1" type="ORF">H9632_01925</name>
</gene>
<sequence>MQMMNERWLIIGTDERMRFLAKHLSTNERTVYYKNTAVWDEALNKVALELHPTEIVLPIHPLTIQVDELLGIRQAQFFSGKLNDQWQQLLQGKRIHYYLTDETFIWKNAALTAESFLAHLYQAKVNVQYKTFIITGFGRVAKMLALFLTRLNAKVIIAVRSEHQKAEALAYGYKGVELKGENSVDADFLINTIPTNWLTKDYASWTTRPIYDLASSPGCLDDLKLSQYELLPGLPGIYFPQAAAKLLTETIVELRKEETSA</sequence>
<comment type="caution">
    <text evidence="1">The sequence shown here is derived from an EMBL/GenBank/DDBJ whole genome shotgun (WGS) entry which is preliminary data.</text>
</comment>
<dbReference type="SUPFAM" id="SSF51735">
    <property type="entry name" value="NAD(P)-binding Rossmann-fold domains"/>
    <property type="match status" value="1"/>
</dbReference>
<name>A0ABR8XIQ0_9BACL</name>
<protein>
    <submittedName>
        <fullName evidence="1">Dipicolinate synthase subunit A</fullName>
    </submittedName>
</protein>
<organism evidence="1 2">
    <name type="scientific">Solibacillus merdavium</name>
    <dbReference type="NCBI Taxonomy" id="2762218"/>
    <lineage>
        <taxon>Bacteria</taxon>
        <taxon>Bacillati</taxon>
        <taxon>Bacillota</taxon>
        <taxon>Bacilli</taxon>
        <taxon>Bacillales</taxon>
        <taxon>Caryophanaceae</taxon>
        <taxon>Solibacillus</taxon>
    </lineage>
</organism>
<dbReference type="EMBL" id="JACSPW010000001">
    <property type="protein sequence ID" value="MBD8031808.1"/>
    <property type="molecule type" value="Genomic_DNA"/>
</dbReference>
<accession>A0ABR8XIQ0</accession>
<proteinExistence type="predicted"/>
<evidence type="ECO:0000313" key="2">
    <source>
        <dbReference type="Proteomes" id="UP000600565"/>
    </source>
</evidence>
<evidence type="ECO:0000313" key="1">
    <source>
        <dbReference type="EMBL" id="MBD8031808.1"/>
    </source>
</evidence>
<dbReference type="Proteomes" id="UP000600565">
    <property type="component" value="Unassembled WGS sequence"/>
</dbReference>